<accession>A0A1T4V2E0</accession>
<dbReference type="Proteomes" id="UP000242432">
    <property type="component" value="Unassembled WGS sequence"/>
</dbReference>
<proteinExistence type="predicted"/>
<evidence type="ECO:0000313" key="1">
    <source>
        <dbReference type="EMBL" id="SKA59120.1"/>
    </source>
</evidence>
<protein>
    <submittedName>
        <fullName evidence="1">Tir chaperone protein (CesT) family protein</fullName>
    </submittedName>
</protein>
<dbReference type="Gene3D" id="3.30.1460.10">
    <property type="match status" value="1"/>
</dbReference>
<dbReference type="EMBL" id="FUXX01000006">
    <property type="protein sequence ID" value="SKA59120.1"/>
    <property type="molecule type" value="Genomic_DNA"/>
</dbReference>
<dbReference type="CDD" id="cd16364">
    <property type="entry name" value="T3SC_I-like"/>
    <property type="match status" value="1"/>
</dbReference>
<sequence>MDIMHINNLLKQFKRVHLNDFLENGISTTRLNDGNELYANITDNSVMFFMSVEKLGDNAEDHPNVFSDLLAAAMAGGKFSNLRIVYDKETTIVWVCYDISIDHLTADRFEEGAECFIENAQPYIDYLRTVITSSFLDENAVTGVPQSNGNRMSNIHNFFSI</sequence>
<keyword evidence="2" id="KW-1185">Reference proteome</keyword>
<evidence type="ECO:0000313" key="2">
    <source>
        <dbReference type="Proteomes" id="UP000242432"/>
    </source>
</evidence>
<organism evidence="1 2">
    <name type="scientific">Succinivibrio dextrinosolvens DSM 3072</name>
    <dbReference type="NCBI Taxonomy" id="1123324"/>
    <lineage>
        <taxon>Bacteria</taxon>
        <taxon>Pseudomonadati</taxon>
        <taxon>Pseudomonadota</taxon>
        <taxon>Gammaproteobacteria</taxon>
        <taxon>Aeromonadales</taxon>
        <taxon>Succinivibrionaceae</taxon>
        <taxon>Succinivibrio</taxon>
    </lineage>
</organism>
<name>A0A1T4V2E0_9GAMM</name>
<reference evidence="2" key="1">
    <citation type="submission" date="2017-02" db="EMBL/GenBank/DDBJ databases">
        <authorList>
            <person name="Varghese N."/>
            <person name="Submissions S."/>
        </authorList>
    </citation>
    <scope>NUCLEOTIDE SEQUENCE [LARGE SCALE GENOMIC DNA]</scope>
    <source>
        <strain evidence="2">DSM 3072</strain>
    </source>
</reference>
<dbReference type="AlphaFoldDB" id="A0A1T4V2E0"/>
<gene>
    <name evidence="1" type="ORF">SAMN02745213_00615</name>
</gene>
<dbReference type="RefSeq" id="WP_078928184.1">
    <property type="nucleotide sequence ID" value="NZ_FUXX01000006.1"/>
</dbReference>
<dbReference type="SUPFAM" id="SSF69635">
    <property type="entry name" value="Type III secretory system chaperone-like"/>
    <property type="match status" value="1"/>
</dbReference>